<evidence type="ECO:0000313" key="2">
    <source>
        <dbReference type="Proteomes" id="UP000027463"/>
    </source>
</evidence>
<gene>
    <name evidence="1" type="ORF">SMB34_08900</name>
</gene>
<sequence>MSFKGAGIWLALFSFPHARSGFPPIAGSLFI</sequence>
<dbReference type="Proteomes" id="UP000027463">
    <property type="component" value="Unassembled WGS sequence"/>
</dbReference>
<keyword evidence="2" id="KW-1185">Reference proteome</keyword>
<proteinExistence type="predicted"/>
<accession>A0ABR4TID5</accession>
<organism evidence="1 2">
    <name type="scientific">Thalassospira permensis NBRC 106175</name>
    <dbReference type="NCBI Taxonomy" id="1353532"/>
    <lineage>
        <taxon>Bacteria</taxon>
        <taxon>Pseudomonadati</taxon>
        <taxon>Pseudomonadota</taxon>
        <taxon>Alphaproteobacteria</taxon>
        <taxon>Rhodospirillales</taxon>
        <taxon>Thalassospiraceae</taxon>
        <taxon>Thalassospira</taxon>
    </lineage>
</organism>
<evidence type="ECO:0000313" key="1">
    <source>
        <dbReference type="EMBL" id="KEO51013.1"/>
    </source>
</evidence>
<protein>
    <submittedName>
        <fullName evidence="1">Uncharacterized protein</fullName>
    </submittedName>
</protein>
<comment type="caution">
    <text evidence="1">The sequence shown here is derived from an EMBL/GenBank/DDBJ whole genome shotgun (WGS) entry which is preliminary data.</text>
</comment>
<name>A0ABR4TID5_9PROT</name>
<reference evidence="1 2" key="1">
    <citation type="submission" date="2013-07" db="EMBL/GenBank/DDBJ databases">
        <title>Thalassospira permensis NBRC 106175 Genome Sequencing.</title>
        <authorList>
            <person name="Lai Q."/>
            <person name="Shao Z."/>
        </authorList>
    </citation>
    <scope>NUCLEOTIDE SEQUENCE [LARGE SCALE GENOMIC DNA]</scope>
    <source>
        <strain evidence="1 2">NBRC 106175</strain>
    </source>
</reference>
<dbReference type="EMBL" id="AUNC01000067">
    <property type="protein sequence ID" value="KEO51013.1"/>
    <property type="molecule type" value="Genomic_DNA"/>
</dbReference>